<sequence length="300" mass="34208">MSEINFEYFDPELELCTFDEQGRPIRPRKKPGRKPNPPTPAQRKAQNRAAQRAFRERKRREMRDNEVNIKKCLHQRDQAIRKANTLQRSIKQLRYENNYLKGCLLTLKLACFSHGINVPKFWNTGETDAVGADILSLSKTEGMPQCLEFFLDNNMHIISKSPEFLAPSTDSSTKTDTCIQGYQPPPQQQQQSSRTKPTSVPPMPFVKNDDILTNTSYIDQGYQQSLNDSQFVSRLDPSLYSPVIMPDFITQSLPSPHPPQQEMHMTPSPNTNDILTLLGLSTKSSTASMSIDHFYVIQTN</sequence>
<dbReference type="PROSITE" id="PS00036">
    <property type="entry name" value="BZIP_BASIC"/>
    <property type="match status" value="1"/>
</dbReference>
<dbReference type="GO" id="GO:0001228">
    <property type="term" value="F:DNA-binding transcription activator activity, RNA polymerase II-specific"/>
    <property type="evidence" value="ECO:0007669"/>
    <property type="project" value="TreeGrafter"/>
</dbReference>
<reference evidence="5" key="1">
    <citation type="submission" date="2016-04" db="EMBL/GenBank/DDBJ databases">
        <authorList>
            <person name="Evans L.H."/>
            <person name="Alamgir A."/>
            <person name="Owens N."/>
            <person name="Weber N.D."/>
            <person name="Virtaneva K."/>
            <person name="Barbian K."/>
            <person name="Babar A."/>
            <person name="Rosenke K."/>
        </authorList>
    </citation>
    <scope>NUCLEOTIDE SEQUENCE [LARGE SCALE GENOMIC DNA]</scope>
    <source>
        <strain evidence="5">CBS 101.48</strain>
    </source>
</reference>
<evidence type="ECO:0000256" key="3">
    <source>
        <dbReference type="SAM" id="MobiDB-lite"/>
    </source>
</evidence>
<feature type="domain" description="BZIP" evidence="4">
    <location>
        <begin position="43"/>
        <end position="57"/>
    </location>
</feature>
<protein>
    <recommendedName>
        <fullName evidence="4">BZIP domain-containing protein</fullName>
    </recommendedName>
</protein>
<comment type="subcellular location">
    <subcellularLocation>
        <location evidence="1">Nucleus</location>
    </subcellularLocation>
</comment>
<feature type="compositionally biased region" description="Low complexity" evidence="3">
    <location>
        <begin position="41"/>
        <end position="52"/>
    </location>
</feature>
<dbReference type="Proteomes" id="UP000078561">
    <property type="component" value="Unassembled WGS sequence"/>
</dbReference>
<keyword evidence="2" id="KW-0539">Nucleus</keyword>
<dbReference type="InParanoid" id="A0A163JJA9"/>
<dbReference type="CDD" id="cd14688">
    <property type="entry name" value="bZIP_YAP"/>
    <property type="match status" value="1"/>
</dbReference>
<accession>A0A163JJA9</accession>
<dbReference type="InterPro" id="IPR004827">
    <property type="entry name" value="bZIP"/>
</dbReference>
<dbReference type="Gene3D" id="1.20.5.170">
    <property type="match status" value="1"/>
</dbReference>
<feature type="region of interest" description="Disordered" evidence="3">
    <location>
        <begin position="19"/>
        <end position="61"/>
    </location>
</feature>
<evidence type="ECO:0000256" key="2">
    <source>
        <dbReference type="ARBA" id="ARBA00023242"/>
    </source>
</evidence>
<evidence type="ECO:0000259" key="4">
    <source>
        <dbReference type="PROSITE" id="PS00036"/>
    </source>
</evidence>
<dbReference type="AlphaFoldDB" id="A0A163JJA9"/>
<dbReference type="EMBL" id="LT552960">
    <property type="protein sequence ID" value="SAL99724.1"/>
    <property type="molecule type" value="Genomic_DNA"/>
</dbReference>
<evidence type="ECO:0000256" key="1">
    <source>
        <dbReference type="ARBA" id="ARBA00004123"/>
    </source>
</evidence>
<keyword evidence="6" id="KW-1185">Reference proteome</keyword>
<proteinExistence type="predicted"/>
<dbReference type="GO" id="GO:0090575">
    <property type="term" value="C:RNA polymerase II transcription regulator complex"/>
    <property type="evidence" value="ECO:0007669"/>
    <property type="project" value="TreeGrafter"/>
</dbReference>
<dbReference type="PANTHER" id="PTHR40621">
    <property type="entry name" value="TRANSCRIPTION FACTOR KAPC-RELATED"/>
    <property type="match status" value="1"/>
</dbReference>
<dbReference type="InterPro" id="IPR046347">
    <property type="entry name" value="bZIP_sf"/>
</dbReference>
<feature type="region of interest" description="Disordered" evidence="3">
    <location>
        <begin position="165"/>
        <end position="206"/>
    </location>
</feature>
<organism evidence="5">
    <name type="scientific">Absidia glauca</name>
    <name type="common">Pin mould</name>
    <dbReference type="NCBI Taxonomy" id="4829"/>
    <lineage>
        <taxon>Eukaryota</taxon>
        <taxon>Fungi</taxon>
        <taxon>Fungi incertae sedis</taxon>
        <taxon>Mucoromycota</taxon>
        <taxon>Mucoromycotina</taxon>
        <taxon>Mucoromycetes</taxon>
        <taxon>Mucorales</taxon>
        <taxon>Cunninghamellaceae</taxon>
        <taxon>Absidia</taxon>
    </lineage>
</organism>
<dbReference type="SUPFAM" id="SSF57959">
    <property type="entry name" value="Leucine zipper domain"/>
    <property type="match status" value="1"/>
</dbReference>
<name>A0A163JJA9_ABSGL</name>
<dbReference type="InterPro" id="IPR050936">
    <property type="entry name" value="AP-1-like"/>
</dbReference>
<dbReference type="OrthoDB" id="2245989at2759"/>
<evidence type="ECO:0000313" key="6">
    <source>
        <dbReference type="Proteomes" id="UP000078561"/>
    </source>
</evidence>
<evidence type="ECO:0000313" key="5">
    <source>
        <dbReference type="EMBL" id="SAL99724.1"/>
    </source>
</evidence>
<feature type="compositionally biased region" description="Polar residues" evidence="3">
    <location>
        <begin position="168"/>
        <end position="180"/>
    </location>
</feature>
<gene>
    <name evidence="5" type="primary">ABSGL_05369.1 scaffold 6959</name>
</gene>
<dbReference type="PANTHER" id="PTHR40621:SF6">
    <property type="entry name" value="AP-1-LIKE TRANSCRIPTION FACTOR YAP1-RELATED"/>
    <property type="match status" value="1"/>
</dbReference>
<dbReference type="GO" id="GO:0000976">
    <property type="term" value="F:transcription cis-regulatory region binding"/>
    <property type="evidence" value="ECO:0007669"/>
    <property type="project" value="InterPro"/>
</dbReference>